<organism evidence="1 2">
    <name type="scientific">Brachionus plicatilis</name>
    <name type="common">Marine rotifer</name>
    <name type="synonym">Brachionus muelleri</name>
    <dbReference type="NCBI Taxonomy" id="10195"/>
    <lineage>
        <taxon>Eukaryota</taxon>
        <taxon>Metazoa</taxon>
        <taxon>Spiralia</taxon>
        <taxon>Gnathifera</taxon>
        <taxon>Rotifera</taxon>
        <taxon>Eurotatoria</taxon>
        <taxon>Monogononta</taxon>
        <taxon>Pseudotrocha</taxon>
        <taxon>Ploima</taxon>
        <taxon>Brachionidae</taxon>
        <taxon>Brachionus</taxon>
    </lineage>
</organism>
<dbReference type="EMBL" id="REGN01012371">
    <property type="protein sequence ID" value="RMZ95565.1"/>
    <property type="molecule type" value="Genomic_DNA"/>
</dbReference>
<gene>
    <name evidence="1" type="ORF">BpHYR1_013095</name>
</gene>
<name>A0A3M7P8Z6_BRAPC</name>
<sequence length="103" mass="11544">MACACSTHTGANIEHKNNWASLWQFSDSSGTQADDWYTTSSTESCPIDVVAQAHVGWYADTNWLAIKTRVPVGHVRVVHVQKRIGPGKNGKFIGEKWENDWKK</sequence>
<reference evidence="1 2" key="1">
    <citation type="journal article" date="2018" name="Sci. Rep.">
        <title>Genomic signatures of local adaptation to the degree of environmental predictability in rotifers.</title>
        <authorList>
            <person name="Franch-Gras L."/>
            <person name="Hahn C."/>
            <person name="Garcia-Roger E.M."/>
            <person name="Carmona M.J."/>
            <person name="Serra M."/>
            <person name="Gomez A."/>
        </authorList>
    </citation>
    <scope>NUCLEOTIDE SEQUENCE [LARGE SCALE GENOMIC DNA]</scope>
    <source>
        <strain evidence="1">HYR1</strain>
    </source>
</reference>
<accession>A0A3M7P8Z6</accession>
<evidence type="ECO:0000313" key="1">
    <source>
        <dbReference type="EMBL" id="RMZ95565.1"/>
    </source>
</evidence>
<protein>
    <submittedName>
        <fullName evidence="1">Uncharacterized protein</fullName>
    </submittedName>
</protein>
<proteinExistence type="predicted"/>
<keyword evidence="2" id="KW-1185">Reference proteome</keyword>
<dbReference type="Proteomes" id="UP000276133">
    <property type="component" value="Unassembled WGS sequence"/>
</dbReference>
<comment type="caution">
    <text evidence="1">The sequence shown here is derived from an EMBL/GenBank/DDBJ whole genome shotgun (WGS) entry which is preliminary data.</text>
</comment>
<evidence type="ECO:0000313" key="2">
    <source>
        <dbReference type="Proteomes" id="UP000276133"/>
    </source>
</evidence>
<dbReference type="AlphaFoldDB" id="A0A3M7P8Z6"/>